<feature type="transmembrane region" description="Helical" evidence="1">
    <location>
        <begin position="67"/>
        <end position="89"/>
    </location>
</feature>
<feature type="transmembrane region" description="Helical" evidence="1">
    <location>
        <begin position="6"/>
        <end position="22"/>
    </location>
</feature>
<dbReference type="Proteomes" id="UP000027222">
    <property type="component" value="Unassembled WGS sequence"/>
</dbReference>
<keyword evidence="1" id="KW-0812">Transmembrane</keyword>
<gene>
    <name evidence="2" type="ORF">GALMADRAFT_1052086</name>
</gene>
<dbReference type="AlphaFoldDB" id="A0A067SMY4"/>
<proteinExistence type="predicted"/>
<keyword evidence="1" id="KW-0472">Membrane</keyword>
<reference evidence="3" key="1">
    <citation type="journal article" date="2014" name="Proc. Natl. Acad. Sci. U.S.A.">
        <title>Extensive sampling of basidiomycete genomes demonstrates inadequacy of the white-rot/brown-rot paradigm for wood decay fungi.</title>
        <authorList>
            <person name="Riley R."/>
            <person name="Salamov A.A."/>
            <person name="Brown D.W."/>
            <person name="Nagy L.G."/>
            <person name="Floudas D."/>
            <person name="Held B.W."/>
            <person name="Levasseur A."/>
            <person name="Lombard V."/>
            <person name="Morin E."/>
            <person name="Otillar R."/>
            <person name="Lindquist E.A."/>
            <person name="Sun H."/>
            <person name="LaButti K.M."/>
            <person name="Schmutz J."/>
            <person name="Jabbour D."/>
            <person name="Luo H."/>
            <person name="Baker S.E."/>
            <person name="Pisabarro A.G."/>
            <person name="Walton J.D."/>
            <person name="Blanchette R.A."/>
            <person name="Henrissat B."/>
            <person name="Martin F."/>
            <person name="Cullen D."/>
            <person name="Hibbett D.S."/>
            <person name="Grigoriev I.V."/>
        </authorList>
    </citation>
    <scope>NUCLEOTIDE SEQUENCE [LARGE SCALE GENOMIC DNA]</scope>
    <source>
        <strain evidence="3">CBS 339.88</strain>
    </source>
</reference>
<evidence type="ECO:0000256" key="1">
    <source>
        <dbReference type="SAM" id="Phobius"/>
    </source>
</evidence>
<sequence length="95" mass="10935">MLDAGWLVQHTVFEVVGLVCVLRGECVGVNRGVKYWFSHFRSLLFVPLLGPVCDVFVPLFFGTRLSFLFYGAPFVLLFSSLHFFYFMLLPSRYSN</sequence>
<evidence type="ECO:0000313" key="2">
    <source>
        <dbReference type="EMBL" id="KDR68133.1"/>
    </source>
</evidence>
<dbReference type="EMBL" id="KL142410">
    <property type="protein sequence ID" value="KDR68133.1"/>
    <property type="molecule type" value="Genomic_DNA"/>
</dbReference>
<keyword evidence="1" id="KW-1133">Transmembrane helix</keyword>
<name>A0A067SMY4_GALM3</name>
<dbReference type="HOGENOM" id="CLU_2372942_0_0_1"/>
<feature type="transmembrane region" description="Helical" evidence="1">
    <location>
        <begin position="43"/>
        <end position="61"/>
    </location>
</feature>
<protein>
    <submittedName>
        <fullName evidence="2">Uncharacterized protein</fullName>
    </submittedName>
</protein>
<keyword evidence="3" id="KW-1185">Reference proteome</keyword>
<organism evidence="2 3">
    <name type="scientific">Galerina marginata (strain CBS 339.88)</name>
    <dbReference type="NCBI Taxonomy" id="685588"/>
    <lineage>
        <taxon>Eukaryota</taxon>
        <taxon>Fungi</taxon>
        <taxon>Dikarya</taxon>
        <taxon>Basidiomycota</taxon>
        <taxon>Agaricomycotina</taxon>
        <taxon>Agaricomycetes</taxon>
        <taxon>Agaricomycetidae</taxon>
        <taxon>Agaricales</taxon>
        <taxon>Agaricineae</taxon>
        <taxon>Strophariaceae</taxon>
        <taxon>Galerina</taxon>
    </lineage>
</organism>
<accession>A0A067SMY4</accession>
<evidence type="ECO:0000313" key="3">
    <source>
        <dbReference type="Proteomes" id="UP000027222"/>
    </source>
</evidence>